<accession>A0A852V351</accession>
<gene>
    <name evidence="3" type="ORF">HDA43_003974</name>
</gene>
<dbReference type="AlphaFoldDB" id="A0A852V351"/>
<evidence type="ECO:0000313" key="3">
    <source>
        <dbReference type="EMBL" id="NYF41773.1"/>
    </source>
</evidence>
<evidence type="ECO:0000256" key="1">
    <source>
        <dbReference type="SAM" id="MobiDB-lite"/>
    </source>
</evidence>
<proteinExistence type="predicted"/>
<dbReference type="Proteomes" id="UP000576393">
    <property type="component" value="Unassembled WGS sequence"/>
</dbReference>
<evidence type="ECO:0000256" key="2">
    <source>
        <dbReference type="SAM" id="SignalP"/>
    </source>
</evidence>
<evidence type="ECO:0000313" key="4">
    <source>
        <dbReference type="Proteomes" id="UP000576393"/>
    </source>
</evidence>
<comment type="caution">
    <text evidence="3">The sequence shown here is derived from an EMBL/GenBank/DDBJ whole genome shotgun (WGS) entry which is preliminary data.</text>
</comment>
<dbReference type="EMBL" id="JACCCO010000002">
    <property type="protein sequence ID" value="NYF41773.1"/>
    <property type="molecule type" value="Genomic_DNA"/>
</dbReference>
<feature type="signal peptide" evidence="2">
    <location>
        <begin position="1"/>
        <end position="27"/>
    </location>
</feature>
<reference evidence="3 4" key="1">
    <citation type="submission" date="2020-07" db="EMBL/GenBank/DDBJ databases">
        <title>Sequencing the genomes of 1000 actinobacteria strains.</title>
        <authorList>
            <person name="Klenk H.-P."/>
        </authorList>
    </citation>
    <scope>NUCLEOTIDE SEQUENCE [LARGE SCALE GENOMIC DNA]</scope>
    <source>
        <strain evidence="3 4">DSM 45763</strain>
    </source>
</reference>
<protein>
    <submittedName>
        <fullName evidence="3">Uncharacterized protein</fullName>
    </submittedName>
</protein>
<feature type="region of interest" description="Disordered" evidence="1">
    <location>
        <begin position="27"/>
        <end position="100"/>
    </location>
</feature>
<name>A0A852V351_9ACTN</name>
<feature type="chain" id="PRO_5032549395" evidence="2">
    <location>
        <begin position="28"/>
        <end position="133"/>
    </location>
</feature>
<dbReference type="RefSeq" id="WP_179823783.1">
    <property type="nucleotide sequence ID" value="NZ_JACCCO010000002.1"/>
</dbReference>
<sequence length="133" mass="13474">MRIDRRTLVSAAVVGVVLAGGASVAAAASAGRLGDGAGPTRTGEAGDPGKPTGLPVEAAEPGDVAPVRPLTPGETARPLPSPTEAAPSPEDYVISRRVNPDPGKAVEYWTESRLEQAEPFPMPAAEGPVNVTE</sequence>
<dbReference type="InterPro" id="IPR006311">
    <property type="entry name" value="TAT_signal"/>
</dbReference>
<keyword evidence="4" id="KW-1185">Reference proteome</keyword>
<keyword evidence="2" id="KW-0732">Signal</keyword>
<dbReference type="PROSITE" id="PS51318">
    <property type="entry name" value="TAT"/>
    <property type="match status" value="1"/>
</dbReference>
<organism evidence="3 4">
    <name type="scientific">Streptosporangium sandarakinum</name>
    <dbReference type="NCBI Taxonomy" id="1260955"/>
    <lineage>
        <taxon>Bacteria</taxon>
        <taxon>Bacillati</taxon>
        <taxon>Actinomycetota</taxon>
        <taxon>Actinomycetes</taxon>
        <taxon>Streptosporangiales</taxon>
        <taxon>Streptosporangiaceae</taxon>
        <taxon>Streptosporangium</taxon>
    </lineage>
</organism>